<accession>A0A0L8H5E9</accession>
<gene>
    <name evidence="1" type="ORF">OCBIM_22021935mg</name>
</gene>
<proteinExistence type="predicted"/>
<organism evidence="1">
    <name type="scientific">Octopus bimaculoides</name>
    <name type="common">California two-spotted octopus</name>
    <dbReference type="NCBI Taxonomy" id="37653"/>
    <lineage>
        <taxon>Eukaryota</taxon>
        <taxon>Metazoa</taxon>
        <taxon>Spiralia</taxon>
        <taxon>Lophotrochozoa</taxon>
        <taxon>Mollusca</taxon>
        <taxon>Cephalopoda</taxon>
        <taxon>Coleoidea</taxon>
        <taxon>Octopodiformes</taxon>
        <taxon>Octopoda</taxon>
        <taxon>Incirrata</taxon>
        <taxon>Octopodidae</taxon>
        <taxon>Octopus</taxon>
    </lineage>
</organism>
<evidence type="ECO:0000313" key="1">
    <source>
        <dbReference type="EMBL" id="KOF84521.1"/>
    </source>
</evidence>
<dbReference type="EMBL" id="KQ419135">
    <property type="protein sequence ID" value="KOF84521.1"/>
    <property type="molecule type" value="Genomic_DNA"/>
</dbReference>
<sequence>MTFTLNSLANFISNLIQINFIFHSFPEICQWHSSYGDITYEHQHAVPLYSWHYLSWFLR</sequence>
<protein>
    <submittedName>
        <fullName evidence="1">Uncharacterized protein</fullName>
    </submittedName>
</protein>
<dbReference type="AlphaFoldDB" id="A0A0L8H5E9"/>
<reference evidence="1" key="1">
    <citation type="submission" date="2015-07" db="EMBL/GenBank/DDBJ databases">
        <title>MeaNS - Measles Nucleotide Surveillance Program.</title>
        <authorList>
            <person name="Tran T."/>
            <person name="Druce J."/>
        </authorList>
    </citation>
    <scope>NUCLEOTIDE SEQUENCE</scope>
    <source>
        <strain evidence="1">UCB-OBI-ISO-001</strain>
        <tissue evidence="1">Gonad</tissue>
    </source>
</reference>
<name>A0A0L8H5E9_OCTBM</name>